<protein>
    <submittedName>
        <fullName evidence="2">Uncharacterized protein</fullName>
    </submittedName>
</protein>
<evidence type="ECO:0000313" key="3">
    <source>
        <dbReference type="Proteomes" id="UP000224101"/>
    </source>
</evidence>
<accession>A0A218M343</accession>
<keyword evidence="1" id="KW-0812">Transmembrane</keyword>
<dbReference type="Proteomes" id="UP000224101">
    <property type="component" value="Segment"/>
</dbReference>
<proteinExistence type="predicted"/>
<organism evidence="2 3">
    <name type="scientific">Acidovorax phage ACP17</name>
    <dbReference type="NCBI Taxonomy" id="2010329"/>
    <lineage>
        <taxon>Viruses</taxon>
        <taxon>Duplodnaviria</taxon>
        <taxon>Heunggongvirae</taxon>
        <taxon>Uroviricota</taxon>
        <taxon>Caudoviricetes</taxon>
        <taxon>Busanvirus</taxon>
        <taxon>Busanvirus ACP17</taxon>
    </lineage>
</organism>
<evidence type="ECO:0000256" key="1">
    <source>
        <dbReference type="SAM" id="Phobius"/>
    </source>
</evidence>
<sequence length="160" mass="17550">MSGLIYVLILVFAVVVPLILVKVGWKPSKLKAYFWDTKQGKGILKGIVLGVGVLVVAGSLMTCANNVHAQPIKVPGTFFNDASVFMGLDHTKKLSPQCVAGGIDDRTTSNLGARLNVWQSPAKDVRFNLQYTHHSCALNVDRNGYDAIGVQVEWTPWRRN</sequence>
<keyword evidence="3" id="KW-1185">Reference proteome</keyword>
<dbReference type="RefSeq" id="YP_009609791.1">
    <property type="nucleotide sequence ID" value="NC_041997.1"/>
</dbReference>
<keyword evidence="1" id="KW-0472">Membrane</keyword>
<dbReference type="GeneID" id="40085876"/>
<keyword evidence="1" id="KW-1133">Transmembrane helix</keyword>
<feature type="transmembrane region" description="Helical" evidence="1">
    <location>
        <begin position="6"/>
        <end position="25"/>
    </location>
</feature>
<dbReference type="EMBL" id="KY979132">
    <property type="protein sequence ID" value="ASD50473.1"/>
    <property type="molecule type" value="Genomic_DNA"/>
</dbReference>
<feature type="transmembrane region" description="Helical" evidence="1">
    <location>
        <begin position="46"/>
        <end position="67"/>
    </location>
</feature>
<name>A0A218M343_9CAUD</name>
<reference evidence="2 3" key="1">
    <citation type="submission" date="2017-08" db="EMBL/GenBank/DDBJ databases">
        <title>Characterization and complete genome sequence of novel bacteriophage infecting the causal agent of bacterial fruit blotch, Acidovorax citrulli.</title>
        <authorList>
            <person name="Midani A.R."/>
            <person name="Park S.-H."/>
            <person name="Choi T.-J."/>
        </authorList>
    </citation>
    <scope>NUCLEOTIDE SEQUENCE [LARGE SCALE GENOMIC DNA]</scope>
</reference>
<dbReference type="KEGG" id="vg:40085876"/>
<evidence type="ECO:0000313" key="2">
    <source>
        <dbReference type="EMBL" id="ASD50473.1"/>
    </source>
</evidence>